<protein>
    <recommendedName>
        <fullName evidence="3">KIF-binding protein</fullName>
    </recommendedName>
</protein>
<comment type="similarity">
    <text evidence="2">Belongs to the KIF-binding protein family.</text>
</comment>
<dbReference type="EMBL" id="MBDO02000363">
    <property type="protein sequence ID" value="RLN56486.1"/>
    <property type="molecule type" value="Genomic_DNA"/>
</dbReference>
<dbReference type="PANTHER" id="PTHR46321:SF1">
    <property type="entry name" value="KIF-BINDING PROTEIN"/>
    <property type="match status" value="1"/>
</dbReference>
<evidence type="ECO:0000313" key="6">
    <source>
        <dbReference type="EMBL" id="RLN47648.1"/>
    </source>
</evidence>
<evidence type="ECO:0000256" key="4">
    <source>
        <dbReference type="ARBA" id="ARBA00022490"/>
    </source>
</evidence>
<evidence type="ECO:0000313" key="9">
    <source>
        <dbReference type="Proteomes" id="UP000284657"/>
    </source>
</evidence>
<comment type="caution">
    <text evidence="7">The sequence shown here is derived from an EMBL/GenBank/DDBJ whole genome shotgun (WGS) entry which is preliminary data.</text>
</comment>
<dbReference type="Proteomes" id="UP000284657">
    <property type="component" value="Unassembled WGS sequence"/>
</dbReference>
<evidence type="ECO:0000256" key="5">
    <source>
        <dbReference type="ARBA" id="ARBA00023212"/>
    </source>
</evidence>
<organism evidence="7 8">
    <name type="scientific">Phytophthora kernoviae</name>
    <dbReference type="NCBI Taxonomy" id="325452"/>
    <lineage>
        <taxon>Eukaryota</taxon>
        <taxon>Sar</taxon>
        <taxon>Stramenopiles</taxon>
        <taxon>Oomycota</taxon>
        <taxon>Peronosporomycetes</taxon>
        <taxon>Peronosporales</taxon>
        <taxon>Peronosporaceae</taxon>
        <taxon>Phytophthora</taxon>
    </lineage>
</organism>
<proteinExistence type="inferred from homology"/>
<keyword evidence="5" id="KW-0206">Cytoskeleton</keyword>
<sequence>MSELPEDFHALMRRLEDISSEEVPETTPYAAHYRVIEILQKLRTTNLSPAENVCAAARLGTTYLLVEEPHHAQPALEESGNFFFPELVTYTTTISADDGAPAQAAAKEAAPELLAERPQVQISPEHEAYLVYVVELLNQLGVLWSNRSRPLRSLCYLSAGLDLSEKSQDEALAAAQTYTHFYLAQVYSALGMADESAKFCLSTLELQLLQCANSAESGDNSRFTGAHEWVRNALKLVEFYLDTENPKDAATCLKASEYMLLHHGTETGEEDEDQEMLVAEIYSKWSQLHVLTLQLAEMKKEGYAIPESARVLPCPSSMEATLAKLSQATSSGDKQSSGDKASEGKTLGFGMEFVPASVIGAFDQARDVFKMGLLACTRARRIFVLDGFVTQHVRLLQRESALYRRLLAFEDARGRRVAMQRRRLSLLSPMLGDTLNEHAFGDLLQELYFECAEVNADIFELKKSKEVGEKALAYELKAIHCYQQFLLLYYPSSDVTAADKDDPRRSAVLLGGKQVQLPPGEAMSPKEFRTLLLGYFGLAHACGKIVLPSDTAKTVGYWRQSLAYHEAVVELVQKYEQQQKPQGLELRHSFDAELTICTEMAELLPEKINQLVYNGKAL</sequence>
<dbReference type="PANTHER" id="PTHR46321">
    <property type="entry name" value="KIF1-BINDING PROTEIN"/>
    <property type="match status" value="1"/>
</dbReference>
<reference evidence="8 9" key="1">
    <citation type="submission" date="2018-07" db="EMBL/GenBank/DDBJ databases">
        <title>Genome sequencing of oomycete isolates from Chile give support for New Zealand origin for Phytophthora kernoviae and make available the first Nothophytophthora sp. genome.</title>
        <authorList>
            <person name="Studholme D.J."/>
            <person name="Sanfuentes E."/>
            <person name="Panda P."/>
            <person name="Hill R."/>
            <person name="Sambles C."/>
            <person name="Grant M."/>
            <person name="Williams N.M."/>
            <person name="Mcdougal R.L."/>
        </authorList>
    </citation>
    <scope>NUCLEOTIDE SEQUENCE [LARGE SCALE GENOMIC DNA]</scope>
    <source>
        <strain evidence="7">Chile6</strain>
        <strain evidence="6">Chile7</strain>
    </source>
</reference>
<evidence type="ECO:0000313" key="8">
    <source>
        <dbReference type="Proteomes" id="UP000277300"/>
    </source>
</evidence>
<accession>A0A3F2RGP4</accession>
<evidence type="ECO:0000256" key="3">
    <source>
        <dbReference type="ARBA" id="ARBA00016840"/>
    </source>
</evidence>
<name>A0A3F2RGP4_9STRA</name>
<evidence type="ECO:0000256" key="1">
    <source>
        <dbReference type="ARBA" id="ARBA00004245"/>
    </source>
</evidence>
<dbReference type="GO" id="GO:0005856">
    <property type="term" value="C:cytoskeleton"/>
    <property type="evidence" value="ECO:0007669"/>
    <property type="project" value="UniProtKB-SubCell"/>
</dbReference>
<dbReference type="Proteomes" id="UP000277300">
    <property type="component" value="Unassembled WGS sequence"/>
</dbReference>
<dbReference type="Pfam" id="PF12309">
    <property type="entry name" value="KBP_C"/>
    <property type="match status" value="1"/>
</dbReference>
<comment type="subcellular location">
    <subcellularLocation>
        <location evidence="1">Cytoplasm</location>
        <location evidence="1">Cytoskeleton</location>
    </subcellularLocation>
</comment>
<dbReference type="InterPro" id="IPR022083">
    <property type="entry name" value="KBP"/>
</dbReference>
<dbReference type="OrthoDB" id="409897at2759"/>
<dbReference type="EMBL" id="MBAD02002423">
    <property type="protein sequence ID" value="RLN47648.1"/>
    <property type="molecule type" value="Genomic_DNA"/>
</dbReference>
<dbReference type="AlphaFoldDB" id="A0A3F2RGP4"/>
<evidence type="ECO:0000313" key="7">
    <source>
        <dbReference type="EMBL" id="RLN56486.1"/>
    </source>
</evidence>
<evidence type="ECO:0000256" key="2">
    <source>
        <dbReference type="ARBA" id="ARBA00010305"/>
    </source>
</evidence>
<gene>
    <name evidence="6" type="ORF">BBJ29_007200</name>
    <name evidence="7" type="ORF">BBP00_00007969</name>
</gene>
<keyword evidence="4" id="KW-0963">Cytoplasm</keyword>